<accession>A0ABX8WUS4</accession>
<gene>
    <name evidence="1" type="ORF">K2F26_14575</name>
</gene>
<proteinExistence type="predicted"/>
<reference evidence="1 2" key="1">
    <citation type="journal article" date="2022" name="J. Am. Chem. Soc.">
        <title>Biosynthesis of Guanitoxin Enables Global Environmental Detection in Freshwater Cyanobacteria.</title>
        <authorList>
            <person name="Lima S.T."/>
            <person name="Fallon T.R."/>
            <person name="Cordoza J.L."/>
            <person name="Chekan J.R."/>
            <person name="Delbaje E."/>
            <person name="Hopiavuori A.R."/>
            <person name="Alvarenga D.O."/>
            <person name="Wood S.M."/>
            <person name="Luhavaya H."/>
            <person name="Baumgartner J.T."/>
            <person name="Dorr F.A."/>
            <person name="Etchegaray A."/>
            <person name="Pinto E."/>
            <person name="McKinnie S.M.K."/>
            <person name="Fiore M.F."/>
            <person name="Moore B.S."/>
        </authorList>
    </citation>
    <scope>NUCLEOTIDE SEQUENCE [LARGE SCALE GENOMIC DNA]</scope>
    <source>
        <strain evidence="1 2">ITEP-024</strain>
    </source>
</reference>
<name>A0ABX8WUS4_9CYAN</name>
<organism evidence="1 2">
    <name type="scientific">Sphaerospermopsis torques-reginae ITEP-024</name>
    <dbReference type="NCBI Taxonomy" id="984208"/>
    <lineage>
        <taxon>Bacteria</taxon>
        <taxon>Bacillati</taxon>
        <taxon>Cyanobacteriota</taxon>
        <taxon>Cyanophyceae</taxon>
        <taxon>Nostocales</taxon>
        <taxon>Aphanizomenonaceae</taxon>
        <taxon>Sphaerospermopsis</taxon>
        <taxon>Sphaerospermopsis torques-reginae</taxon>
    </lineage>
</organism>
<keyword evidence="2" id="KW-1185">Reference proteome</keyword>
<dbReference type="Pfam" id="PF13318">
    <property type="entry name" value="AtzG-like"/>
    <property type="match status" value="1"/>
</dbReference>
<protein>
    <submittedName>
        <fullName evidence="1">DUF4089 domain-containing protein</fullName>
    </submittedName>
</protein>
<evidence type="ECO:0000313" key="1">
    <source>
        <dbReference type="EMBL" id="QYX30168.1"/>
    </source>
</evidence>
<dbReference type="Proteomes" id="UP000826540">
    <property type="component" value="Chromosome"/>
</dbReference>
<dbReference type="InterPro" id="IPR025148">
    <property type="entry name" value="AtzG-like"/>
</dbReference>
<dbReference type="EMBL" id="CP080598">
    <property type="protein sequence ID" value="QYX30168.1"/>
    <property type="molecule type" value="Genomic_DNA"/>
</dbReference>
<dbReference type="RefSeq" id="WP_194056623.1">
    <property type="nucleotide sequence ID" value="NZ_CP080598.1"/>
</dbReference>
<evidence type="ECO:0000313" key="2">
    <source>
        <dbReference type="Proteomes" id="UP000826540"/>
    </source>
</evidence>
<sequence>MKNQTFNTQEYIKQTSLLLKLKINQEYEPGVIKNFESITTIAEIINNFPLPEEIEISPIFEP</sequence>